<proteinExistence type="predicted"/>
<dbReference type="Pfam" id="PF17957">
    <property type="entry name" value="Big_7"/>
    <property type="match status" value="2"/>
</dbReference>
<reference evidence="3 5" key="2">
    <citation type="submission" date="2019-07" db="EMBL/GenBank/DDBJ databases">
        <title>Draft genome of two Muricauda strains isolated from deep sea.</title>
        <authorList>
            <person name="Sun C."/>
        </authorList>
    </citation>
    <scope>NUCLEOTIDE SEQUENCE [LARGE SCALE GENOMIC DNA]</scope>
    <source>
        <strain evidence="3 5">NH166</strain>
    </source>
</reference>
<dbReference type="OrthoDB" id="1179649at2"/>
<dbReference type="AlphaFoldDB" id="A0A418N9C6"/>
<keyword evidence="5" id="KW-1185">Reference proteome</keyword>
<dbReference type="RefSeq" id="WP_119639271.1">
    <property type="nucleotide sequence ID" value="NZ_QXFJ01000014.1"/>
</dbReference>
<accession>A0A418N9C6</accession>
<protein>
    <recommendedName>
        <fullName evidence="6">Cadherin domain-containing protein</fullName>
    </recommendedName>
</protein>
<evidence type="ECO:0000313" key="5">
    <source>
        <dbReference type="Proteomes" id="UP000321528"/>
    </source>
</evidence>
<dbReference type="PROSITE" id="PS51257">
    <property type="entry name" value="PROKAR_LIPOPROTEIN"/>
    <property type="match status" value="1"/>
</dbReference>
<gene>
    <name evidence="2" type="ORF">D2U88_05315</name>
    <name evidence="3" type="ORF">FQ019_05275</name>
</gene>
<dbReference type="EMBL" id="QXFJ01000014">
    <property type="protein sequence ID" value="RIV72331.1"/>
    <property type="molecule type" value="Genomic_DNA"/>
</dbReference>
<evidence type="ECO:0008006" key="6">
    <source>
        <dbReference type="Google" id="ProtNLM"/>
    </source>
</evidence>
<dbReference type="Proteomes" id="UP000284189">
    <property type="component" value="Unassembled WGS sequence"/>
</dbReference>
<evidence type="ECO:0000313" key="3">
    <source>
        <dbReference type="EMBL" id="TXK04356.1"/>
    </source>
</evidence>
<dbReference type="InterPro" id="IPR013783">
    <property type="entry name" value="Ig-like_fold"/>
</dbReference>
<dbReference type="Gene3D" id="2.60.40.10">
    <property type="entry name" value="Immunoglobulins"/>
    <property type="match status" value="3"/>
</dbReference>
<evidence type="ECO:0000256" key="1">
    <source>
        <dbReference type="SAM" id="SignalP"/>
    </source>
</evidence>
<reference evidence="2 4" key="1">
    <citation type="submission" date="2018-08" db="EMBL/GenBank/DDBJ databases">
        <title>Proposal of Muricauda 72 sp.nov. and Muricauda NH166 sp.nov., isolated from seawater.</title>
        <authorList>
            <person name="Cheng H."/>
            <person name="Wu Y.-H."/>
            <person name="Guo L.-L."/>
            <person name="Xu X.-W."/>
        </authorList>
    </citation>
    <scope>NUCLEOTIDE SEQUENCE [LARGE SCALE GENOMIC DNA]</scope>
    <source>
        <strain evidence="2 4">NH166</strain>
    </source>
</reference>
<keyword evidence="1" id="KW-0732">Signal</keyword>
<evidence type="ECO:0000313" key="4">
    <source>
        <dbReference type="Proteomes" id="UP000284189"/>
    </source>
</evidence>
<dbReference type="EMBL" id="VNWL01000013">
    <property type="protein sequence ID" value="TXK04356.1"/>
    <property type="molecule type" value="Genomic_DNA"/>
</dbReference>
<dbReference type="Proteomes" id="UP000321528">
    <property type="component" value="Unassembled WGS sequence"/>
</dbReference>
<feature type="chain" id="PRO_5019197343" description="Cadherin domain-containing protein" evidence="1">
    <location>
        <begin position="24"/>
        <end position="742"/>
    </location>
</feature>
<organism evidence="2 4">
    <name type="scientific">Flagellimonas aequoris</name>
    <dbReference type="NCBI Taxonomy" id="2306997"/>
    <lineage>
        <taxon>Bacteria</taxon>
        <taxon>Pseudomonadati</taxon>
        <taxon>Bacteroidota</taxon>
        <taxon>Flavobacteriia</taxon>
        <taxon>Flavobacteriales</taxon>
        <taxon>Flavobacteriaceae</taxon>
        <taxon>Flagellimonas</taxon>
    </lineage>
</organism>
<comment type="caution">
    <text evidence="2">The sequence shown here is derived from an EMBL/GenBank/DDBJ whole genome shotgun (WGS) entry which is preliminary data.</text>
</comment>
<name>A0A418N9C6_9FLAO</name>
<evidence type="ECO:0000313" key="2">
    <source>
        <dbReference type="EMBL" id="RIV72331.1"/>
    </source>
</evidence>
<sequence>MKKYLPFQILIFVLFVISCSSDSGDPEPEPEPDVIAPTVTVQIAGSSNNSTGEPPVFSNQITININAQDAGGVAKVEAFINNQKVGEDNSAPFQLTIDLSNYSSKIPSTGKFQDYILKIVATDTSGNEGVSEQIIHIDNELPSVSNVSLSNTSIINGDTNAVTFEVSDNEGLTSVETYLNNILLQEITDEVYEININTLDLNDGNNIFKIVAVDLAQNTTNYEVNFIADNTGPTIALESLEVNQIIDEPTLFNPTVTDEYSDITSVEFLLGESPQLLIESAPNYEWELDPAAFATGAISVYIKALDALGNESMEEYPIEILRRLITIAIPANFYGTNTARLFVFASGMDGQLLDVERIYSDSEIIRLHTLNEIGGEFEYMLTFGEYISGSLGNSSEFTTVQNISPSLLPQINLSTYYRFSSQVDSYIIPTENFDFNDELNLIGQGFDYYGYFNQAENGPTGEISVTQKYNVNSSLKSSAIYLALYNNTLNNYSYALLDSSSLSNLVVSADMFSTQGIEQRFYEPVMNGQAFESTTIELQGYLSQEDFNNNVSHLIHNYGYGYIPPNGVPYFFNDAFSNYKYTVRINDYFTERTGEPELSFSPVDWTIDYTYLNNQITLTKSGSGHTMGKIFIDSDTPEIINGLNISYRWNIAFDSQKMDQILLPKIPEEIQTWGFYPIYENSGFKVQQVELKGFEGILDFDSFLNGVIKDNKFPYTISPKMESKFKSTSQGYYYRAPNFLLD</sequence>
<feature type="signal peptide" evidence="1">
    <location>
        <begin position="1"/>
        <end position="23"/>
    </location>
</feature>